<feature type="domain" description="HTH cro/C1-type" evidence="1">
    <location>
        <begin position="6"/>
        <end position="61"/>
    </location>
</feature>
<dbReference type="PROSITE" id="PS50943">
    <property type="entry name" value="HTH_CROC1"/>
    <property type="match status" value="1"/>
</dbReference>
<accession>A0AAW8RU83</accession>
<evidence type="ECO:0000259" key="1">
    <source>
        <dbReference type="PROSITE" id="PS50943"/>
    </source>
</evidence>
<protein>
    <submittedName>
        <fullName evidence="2">Helix-turn-helix transcriptional regulator</fullName>
    </submittedName>
</protein>
<proteinExistence type="predicted"/>
<dbReference type="SUPFAM" id="SSF47413">
    <property type="entry name" value="lambda repressor-like DNA-binding domains"/>
    <property type="match status" value="1"/>
</dbReference>
<dbReference type="Pfam" id="PF13443">
    <property type="entry name" value="HTH_26"/>
    <property type="match status" value="1"/>
</dbReference>
<gene>
    <name evidence="2" type="ORF">P7D43_13595</name>
</gene>
<sequence>MIYQRIKKLADLNEVSIYRVERDSGLSNGAISKWGRTANQTPSSESLKKVADYFGVSVDFLLDSKQKNKVMK</sequence>
<comment type="caution">
    <text evidence="2">The sequence shown here is derived from an EMBL/GenBank/DDBJ whole genome shotgun (WGS) entry which is preliminary data.</text>
</comment>
<evidence type="ECO:0000313" key="2">
    <source>
        <dbReference type="EMBL" id="MDT2403403.1"/>
    </source>
</evidence>
<dbReference type="GO" id="GO:0003677">
    <property type="term" value="F:DNA binding"/>
    <property type="evidence" value="ECO:0007669"/>
    <property type="project" value="InterPro"/>
</dbReference>
<dbReference type="AlphaFoldDB" id="A0AAW8RU83"/>
<dbReference type="Gene3D" id="1.10.260.40">
    <property type="entry name" value="lambda repressor-like DNA-binding domains"/>
    <property type="match status" value="1"/>
</dbReference>
<dbReference type="RefSeq" id="WP_142482279.1">
    <property type="nucleotide sequence ID" value="NZ_JARPWH010000050.1"/>
</dbReference>
<reference evidence="2" key="1">
    <citation type="submission" date="2023-03" db="EMBL/GenBank/DDBJ databases">
        <authorList>
            <person name="Shen W."/>
            <person name="Cai J."/>
        </authorList>
    </citation>
    <scope>NUCLEOTIDE SEQUENCE</scope>
    <source>
        <strain evidence="2">P33-2</strain>
    </source>
</reference>
<dbReference type="InterPro" id="IPR001387">
    <property type="entry name" value="Cro/C1-type_HTH"/>
</dbReference>
<evidence type="ECO:0000313" key="3">
    <source>
        <dbReference type="Proteomes" id="UP001260773"/>
    </source>
</evidence>
<dbReference type="InterPro" id="IPR010982">
    <property type="entry name" value="Lambda_DNA-bd_dom_sf"/>
</dbReference>
<name>A0AAW8RU83_ENTAV</name>
<dbReference type="EMBL" id="JARPWH010000050">
    <property type="protein sequence ID" value="MDT2403403.1"/>
    <property type="molecule type" value="Genomic_DNA"/>
</dbReference>
<dbReference type="CDD" id="cd00093">
    <property type="entry name" value="HTH_XRE"/>
    <property type="match status" value="1"/>
</dbReference>
<dbReference type="SMART" id="SM00530">
    <property type="entry name" value="HTH_XRE"/>
    <property type="match status" value="1"/>
</dbReference>
<dbReference type="Proteomes" id="UP001260773">
    <property type="component" value="Unassembled WGS sequence"/>
</dbReference>
<organism evidence="2 3">
    <name type="scientific">Enterococcus avium</name>
    <name type="common">Streptococcus avium</name>
    <dbReference type="NCBI Taxonomy" id="33945"/>
    <lineage>
        <taxon>Bacteria</taxon>
        <taxon>Bacillati</taxon>
        <taxon>Bacillota</taxon>
        <taxon>Bacilli</taxon>
        <taxon>Lactobacillales</taxon>
        <taxon>Enterococcaceae</taxon>
        <taxon>Enterococcus</taxon>
    </lineage>
</organism>